<dbReference type="InterPro" id="IPR013216">
    <property type="entry name" value="Methyltransf_11"/>
</dbReference>
<sequence length="238" mass="27893">MSKKSSREQIAYYDALWSKRLRMNYLQMRRSIKILQYLSRIMHGNKQVRVLDLGCGDGRFTAFVGEFVTTDAIELSEEAVKIAQQQHPHVRFFQGSALEYPFEKGYYDVVISQEVIEHIEDQDAYLRVCYEVLKPGGYLIMTTPNKKVFDHMEGGNWSDQPIEKIMSPKQFKRLVSSYFRLLKYDSIILDFGKKGYFKWINHRWVIGGCNKLGLWSVREFLMSKFGFGMHQCILGRKA</sequence>
<name>A0ABP6XS98_9FLAO</name>
<dbReference type="Proteomes" id="UP001500954">
    <property type="component" value="Unassembled WGS sequence"/>
</dbReference>
<evidence type="ECO:0000313" key="2">
    <source>
        <dbReference type="EMBL" id="GAA3571772.1"/>
    </source>
</evidence>
<keyword evidence="3" id="KW-1185">Reference proteome</keyword>
<feature type="domain" description="Methyltransferase type 11" evidence="1">
    <location>
        <begin position="51"/>
        <end position="141"/>
    </location>
</feature>
<comment type="caution">
    <text evidence="2">The sequence shown here is derived from an EMBL/GenBank/DDBJ whole genome shotgun (WGS) entry which is preliminary data.</text>
</comment>
<organism evidence="2 3">
    <name type="scientific">Snuella lapsa</name>
    <dbReference type="NCBI Taxonomy" id="870481"/>
    <lineage>
        <taxon>Bacteria</taxon>
        <taxon>Pseudomonadati</taxon>
        <taxon>Bacteroidota</taxon>
        <taxon>Flavobacteriia</taxon>
        <taxon>Flavobacteriales</taxon>
        <taxon>Flavobacteriaceae</taxon>
        <taxon>Snuella</taxon>
    </lineage>
</organism>
<dbReference type="SUPFAM" id="SSF53335">
    <property type="entry name" value="S-adenosyl-L-methionine-dependent methyltransferases"/>
    <property type="match status" value="1"/>
</dbReference>
<proteinExistence type="predicted"/>
<dbReference type="EMBL" id="BAABCY010000060">
    <property type="protein sequence ID" value="GAA3571772.1"/>
    <property type="molecule type" value="Genomic_DNA"/>
</dbReference>
<dbReference type="CDD" id="cd02440">
    <property type="entry name" value="AdoMet_MTases"/>
    <property type="match status" value="1"/>
</dbReference>
<evidence type="ECO:0000313" key="3">
    <source>
        <dbReference type="Proteomes" id="UP001500954"/>
    </source>
</evidence>
<protein>
    <recommendedName>
        <fullName evidence="1">Methyltransferase type 11 domain-containing protein</fullName>
    </recommendedName>
</protein>
<dbReference type="Pfam" id="PF08241">
    <property type="entry name" value="Methyltransf_11"/>
    <property type="match status" value="1"/>
</dbReference>
<reference evidence="3" key="1">
    <citation type="journal article" date="2019" name="Int. J. Syst. Evol. Microbiol.">
        <title>The Global Catalogue of Microorganisms (GCM) 10K type strain sequencing project: providing services to taxonomists for standard genome sequencing and annotation.</title>
        <authorList>
            <consortium name="The Broad Institute Genomics Platform"/>
            <consortium name="The Broad Institute Genome Sequencing Center for Infectious Disease"/>
            <person name="Wu L."/>
            <person name="Ma J."/>
        </authorList>
    </citation>
    <scope>NUCLEOTIDE SEQUENCE [LARGE SCALE GENOMIC DNA]</scope>
    <source>
        <strain evidence="3">JCM 17111</strain>
    </source>
</reference>
<accession>A0ABP6XS98</accession>
<dbReference type="RefSeq" id="WP_345006034.1">
    <property type="nucleotide sequence ID" value="NZ_BAABCY010000060.1"/>
</dbReference>
<evidence type="ECO:0000259" key="1">
    <source>
        <dbReference type="Pfam" id="PF08241"/>
    </source>
</evidence>
<dbReference type="InterPro" id="IPR029063">
    <property type="entry name" value="SAM-dependent_MTases_sf"/>
</dbReference>
<gene>
    <name evidence="2" type="ORF">GCM10022395_21450</name>
</gene>
<dbReference type="PANTHER" id="PTHR43861">
    <property type="entry name" value="TRANS-ACONITATE 2-METHYLTRANSFERASE-RELATED"/>
    <property type="match status" value="1"/>
</dbReference>
<dbReference type="Gene3D" id="3.40.50.150">
    <property type="entry name" value="Vaccinia Virus protein VP39"/>
    <property type="match status" value="1"/>
</dbReference>